<dbReference type="CDD" id="cd07067">
    <property type="entry name" value="HP_PGM_like"/>
    <property type="match status" value="1"/>
</dbReference>
<dbReference type="SUPFAM" id="SSF53254">
    <property type="entry name" value="Phosphoglycerate mutase-like"/>
    <property type="match status" value="1"/>
</dbReference>
<dbReference type="RefSeq" id="WP_190998602.1">
    <property type="nucleotide sequence ID" value="NZ_JACXSI010000027.1"/>
</dbReference>
<feature type="active site" description="Proton donor/acceptor" evidence="1">
    <location>
        <position position="82"/>
    </location>
</feature>
<gene>
    <name evidence="3" type="ORF">IEO70_11890</name>
</gene>
<feature type="active site" description="Tele-phosphohistidine intermediate" evidence="1">
    <location>
        <position position="9"/>
    </location>
</feature>
<organism evidence="3 4">
    <name type="scientific">Peribacillus faecalis</name>
    <dbReference type="NCBI Taxonomy" id="2772559"/>
    <lineage>
        <taxon>Bacteria</taxon>
        <taxon>Bacillati</taxon>
        <taxon>Bacillota</taxon>
        <taxon>Bacilli</taxon>
        <taxon>Bacillales</taxon>
        <taxon>Bacillaceae</taxon>
        <taxon>Peribacillus</taxon>
    </lineage>
</organism>
<name>A0A927CXW1_9BACI</name>
<dbReference type="InterPro" id="IPR050275">
    <property type="entry name" value="PGM_Phosphatase"/>
</dbReference>
<evidence type="ECO:0000313" key="4">
    <source>
        <dbReference type="Proteomes" id="UP000602076"/>
    </source>
</evidence>
<dbReference type="EMBL" id="JACXSI010000027">
    <property type="protein sequence ID" value="MBD3109061.1"/>
    <property type="molecule type" value="Genomic_DNA"/>
</dbReference>
<dbReference type="PANTHER" id="PTHR48100:SF1">
    <property type="entry name" value="HISTIDINE PHOSPHATASE FAMILY PROTEIN-RELATED"/>
    <property type="match status" value="1"/>
</dbReference>
<proteinExistence type="predicted"/>
<protein>
    <submittedName>
        <fullName evidence="3">Histidine phosphatase family protein</fullName>
    </submittedName>
</protein>
<reference evidence="3" key="1">
    <citation type="submission" date="2020-09" db="EMBL/GenBank/DDBJ databases">
        <title>Bacillus faecalis sp. nov., a moderately halophilic bacterium isolated from cow faeces.</title>
        <authorList>
            <person name="Jiang L."/>
            <person name="Lee J."/>
        </authorList>
    </citation>
    <scope>NUCLEOTIDE SEQUENCE</scope>
    <source>
        <strain evidence="3">AGMB 02131</strain>
    </source>
</reference>
<evidence type="ECO:0000256" key="1">
    <source>
        <dbReference type="PIRSR" id="PIRSR613078-1"/>
    </source>
</evidence>
<sequence>MLTIYFTRHGQTEWNVQHRMQGWGNGELTELGLSDAKNLAVRLHNTPIDKIYASTSKRAYQTAEIIADGRVIPIVKDDVFREMCFGDWDGKYRDDIIEQFPEDFRTFWEEPQNFKRETCETFYELQNRVKQAMQMIIEQNSNGTVLVVAHSIFLRMLTATIKNMPISEIFTQKRPENTSLTKVIYDGNSLHIEYESDMSHSG</sequence>
<dbReference type="GO" id="GO:0016791">
    <property type="term" value="F:phosphatase activity"/>
    <property type="evidence" value="ECO:0007669"/>
    <property type="project" value="TreeGrafter"/>
</dbReference>
<dbReference type="Proteomes" id="UP000602076">
    <property type="component" value="Unassembled WGS sequence"/>
</dbReference>
<keyword evidence="4" id="KW-1185">Reference proteome</keyword>
<feature type="binding site" evidence="2">
    <location>
        <position position="58"/>
    </location>
    <ligand>
        <name>substrate</name>
    </ligand>
</feature>
<dbReference type="Pfam" id="PF00300">
    <property type="entry name" value="His_Phos_1"/>
    <property type="match status" value="1"/>
</dbReference>
<dbReference type="GO" id="GO:0005737">
    <property type="term" value="C:cytoplasm"/>
    <property type="evidence" value="ECO:0007669"/>
    <property type="project" value="TreeGrafter"/>
</dbReference>
<dbReference type="SMART" id="SM00855">
    <property type="entry name" value="PGAM"/>
    <property type="match status" value="1"/>
</dbReference>
<dbReference type="InterPro" id="IPR029033">
    <property type="entry name" value="His_PPase_superfam"/>
</dbReference>
<dbReference type="Gene3D" id="3.40.50.1240">
    <property type="entry name" value="Phosphoglycerate mutase-like"/>
    <property type="match status" value="1"/>
</dbReference>
<dbReference type="PANTHER" id="PTHR48100">
    <property type="entry name" value="BROAD-SPECIFICITY PHOSPHATASE YOR283W-RELATED"/>
    <property type="match status" value="1"/>
</dbReference>
<comment type="caution">
    <text evidence="3">The sequence shown here is derived from an EMBL/GenBank/DDBJ whole genome shotgun (WGS) entry which is preliminary data.</text>
</comment>
<evidence type="ECO:0000256" key="2">
    <source>
        <dbReference type="PIRSR" id="PIRSR613078-2"/>
    </source>
</evidence>
<dbReference type="PIRSF" id="PIRSF000709">
    <property type="entry name" value="6PFK_2-Ptase"/>
    <property type="match status" value="1"/>
</dbReference>
<dbReference type="AlphaFoldDB" id="A0A927CXW1"/>
<evidence type="ECO:0000313" key="3">
    <source>
        <dbReference type="EMBL" id="MBD3109061.1"/>
    </source>
</evidence>
<dbReference type="InterPro" id="IPR013078">
    <property type="entry name" value="His_Pase_superF_clade-1"/>
</dbReference>
<accession>A0A927CXW1</accession>
<feature type="binding site" evidence="2">
    <location>
        <begin position="8"/>
        <end position="15"/>
    </location>
    <ligand>
        <name>substrate</name>
    </ligand>
</feature>